<comment type="caution">
    <text evidence="14">The sequence shown here is derived from an EMBL/GenBank/DDBJ whole genome shotgun (WGS) entry which is preliminary data.</text>
</comment>
<keyword evidence="10 12" id="KW-0472">Membrane</keyword>
<keyword evidence="5" id="KW-0138">CF(0)</keyword>
<dbReference type="Proteomes" id="UP000242525">
    <property type="component" value="Unassembled WGS sequence"/>
</dbReference>
<evidence type="ECO:0000256" key="5">
    <source>
        <dbReference type="ARBA" id="ARBA00022547"/>
    </source>
</evidence>
<evidence type="ECO:0000256" key="1">
    <source>
        <dbReference type="ARBA" id="ARBA00004273"/>
    </source>
</evidence>
<dbReference type="PANTHER" id="PTHR12700">
    <property type="entry name" value="ATP SYNTHASE SUBUNIT D, MITOCHONDRIAL"/>
    <property type="match status" value="1"/>
</dbReference>
<keyword evidence="13" id="KW-0175">Coiled coil</keyword>
<keyword evidence="11" id="KW-0066">ATP synthesis</keyword>
<comment type="similarity">
    <text evidence="2 12">Belongs to the ATPase d subunit family.</text>
</comment>
<dbReference type="PIRSF" id="PIRSF005514">
    <property type="entry name" value="ATPase_F0_D_mt"/>
    <property type="match status" value="1"/>
</dbReference>
<reference evidence="15" key="2">
    <citation type="journal article" date="2020" name="Front. Microbiol.">
        <title>Phenotypic and Genetic Characterization of the Cheese Ripening Yeast Geotrichum candidum.</title>
        <authorList>
            <person name="Perkins V."/>
            <person name="Vignola S."/>
            <person name="Lessard M.H."/>
            <person name="Plante P.L."/>
            <person name="Corbeil J."/>
            <person name="Dugat-Bony E."/>
            <person name="Frenette M."/>
            <person name="Labrie S."/>
        </authorList>
    </citation>
    <scope>NUCLEOTIDE SEQUENCE</scope>
    <source>
        <strain evidence="15">LMA-70</strain>
    </source>
</reference>
<sequence length="174" mass="19323">MSAVVRNAVKVDWAKIVSTLGLTGSTVSSLQAFRKRNEEARKKLLDLGSASTEVDFSFYRSTLKNQDVVDKIEAAYKNFSPVTYDVSKQLKTIEAFEAKALANAQETAQTVEKELADLQATLSNIETARPFDQLTLEDLNKARPDIEAKVVEAVKKGRWETPGYDEKFGSLVVM</sequence>
<evidence type="ECO:0000313" key="15">
    <source>
        <dbReference type="EMBL" id="KAF5097389.1"/>
    </source>
</evidence>
<keyword evidence="8 12" id="KW-0406">Ion transport</keyword>
<dbReference type="STRING" id="1173061.A0A0J9XFG5"/>
<evidence type="ECO:0000256" key="13">
    <source>
        <dbReference type="SAM" id="Coils"/>
    </source>
</evidence>
<evidence type="ECO:0000256" key="12">
    <source>
        <dbReference type="PIRNR" id="PIRNR005514"/>
    </source>
</evidence>
<evidence type="ECO:0000256" key="3">
    <source>
        <dbReference type="ARBA" id="ARBA00021688"/>
    </source>
</evidence>
<dbReference type="GO" id="GO:0015078">
    <property type="term" value="F:proton transmembrane transporter activity"/>
    <property type="evidence" value="ECO:0007669"/>
    <property type="project" value="InterPro"/>
</dbReference>
<dbReference type="OrthoDB" id="35799at2759"/>
<dbReference type="EMBL" id="QQZK01000093">
    <property type="protein sequence ID" value="KAF5097389.1"/>
    <property type="molecule type" value="Genomic_DNA"/>
</dbReference>
<protein>
    <recommendedName>
        <fullName evidence="3 12">ATP synthase subunit d, mitochondrial</fullName>
    </recommendedName>
</protein>
<evidence type="ECO:0000313" key="16">
    <source>
        <dbReference type="Proteomes" id="UP000242525"/>
    </source>
</evidence>
<organism evidence="14 16">
    <name type="scientific">Geotrichum candidum</name>
    <name type="common">Oospora lactis</name>
    <name type="synonym">Dipodascus geotrichum</name>
    <dbReference type="NCBI Taxonomy" id="1173061"/>
    <lineage>
        <taxon>Eukaryota</taxon>
        <taxon>Fungi</taxon>
        <taxon>Dikarya</taxon>
        <taxon>Ascomycota</taxon>
        <taxon>Saccharomycotina</taxon>
        <taxon>Dipodascomycetes</taxon>
        <taxon>Dipodascales</taxon>
        <taxon>Dipodascaceae</taxon>
        <taxon>Geotrichum</taxon>
    </lineage>
</organism>
<gene>
    <name evidence="14" type="ORF">BN980_GECA13s02463g</name>
    <name evidence="15" type="ORF">DV451_003844</name>
</gene>
<accession>A0A0J9XFG5</accession>
<dbReference type="GO" id="GO:0005743">
    <property type="term" value="C:mitochondrial inner membrane"/>
    <property type="evidence" value="ECO:0007669"/>
    <property type="project" value="UniProtKB-SubCell"/>
</dbReference>
<dbReference type="EMBL" id="CCBN010000013">
    <property type="protein sequence ID" value="CDO56062.1"/>
    <property type="molecule type" value="Genomic_DNA"/>
</dbReference>
<dbReference type="Gene3D" id="6.10.280.70">
    <property type="match status" value="1"/>
</dbReference>
<evidence type="ECO:0000256" key="9">
    <source>
        <dbReference type="ARBA" id="ARBA00023128"/>
    </source>
</evidence>
<dbReference type="GO" id="GO:0015986">
    <property type="term" value="P:proton motive force-driven ATP synthesis"/>
    <property type="evidence" value="ECO:0007669"/>
    <property type="project" value="UniProtKB-UniRule"/>
</dbReference>
<reference evidence="15" key="3">
    <citation type="submission" date="2020-01" db="EMBL/GenBank/DDBJ databases">
        <authorList>
            <person name="Perkins V."/>
            <person name="Lessard M.-H."/>
            <person name="Dugat-Bony E."/>
            <person name="Frenette M."/>
            <person name="Labrie S."/>
        </authorList>
    </citation>
    <scope>NUCLEOTIDE SEQUENCE</scope>
    <source>
        <strain evidence="15">LMA-70</strain>
    </source>
</reference>
<reference evidence="14 16" key="1">
    <citation type="submission" date="2014-03" db="EMBL/GenBank/DDBJ databases">
        <authorList>
            <person name="Casaregola S."/>
        </authorList>
    </citation>
    <scope>NUCLEOTIDE SEQUENCE [LARGE SCALE GENOMIC DNA]</scope>
    <source>
        <strain evidence="14 16">CLIB 918</strain>
    </source>
</reference>
<evidence type="ECO:0000256" key="7">
    <source>
        <dbReference type="ARBA" id="ARBA00022792"/>
    </source>
</evidence>
<keyword evidence="4 12" id="KW-0813">Transport</keyword>
<keyword evidence="9 12" id="KW-0496">Mitochondrion</keyword>
<evidence type="ECO:0000256" key="10">
    <source>
        <dbReference type="ARBA" id="ARBA00023136"/>
    </source>
</evidence>
<comment type="function">
    <text evidence="12">Mitochondrial membrane ATP synthase (F(1)F(0) ATP synthase or Complex V) produces ATP from ADP in the presence of a proton gradient across the membrane which is generated by electron transport complexes of the respiratory chain. F-type ATPases consist of two structural domains, F(1) - containing the extramembraneous catalytic core, and F(0) - containing the membrane proton channel, linked together by a central stalk and a peripheral stalk. During catalysis, ATP synthesis in the catalytic domain of F(1) is coupled via a rotary mechanism of the central stalk subunits to proton translocation.</text>
</comment>
<keyword evidence="7 12" id="KW-0999">Mitochondrion inner membrane</keyword>
<proteinExistence type="inferred from homology"/>
<evidence type="ECO:0000313" key="14">
    <source>
        <dbReference type="EMBL" id="CDO56062.1"/>
    </source>
</evidence>
<evidence type="ECO:0000256" key="6">
    <source>
        <dbReference type="ARBA" id="ARBA00022781"/>
    </source>
</evidence>
<dbReference type="GO" id="GO:0045259">
    <property type="term" value="C:proton-transporting ATP synthase complex"/>
    <property type="evidence" value="ECO:0007669"/>
    <property type="project" value="UniProtKB-KW"/>
</dbReference>
<feature type="coiled-coil region" evidence="13">
    <location>
        <begin position="101"/>
        <end position="128"/>
    </location>
</feature>
<keyword evidence="6 12" id="KW-0375">Hydrogen ion transport</keyword>
<name>A0A0J9XFG5_GEOCN</name>
<dbReference type="Proteomes" id="UP000750522">
    <property type="component" value="Unassembled WGS sequence"/>
</dbReference>
<keyword evidence="16" id="KW-1185">Reference proteome</keyword>
<evidence type="ECO:0000256" key="2">
    <source>
        <dbReference type="ARBA" id="ARBA00006842"/>
    </source>
</evidence>
<dbReference type="InterPro" id="IPR008689">
    <property type="entry name" value="ATP_synth_F0_dsu_mt"/>
</dbReference>
<dbReference type="SUPFAM" id="SSF161065">
    <property type="entry name" value="ATP synthase D chain-like"/>
    <property type="match status" value="1"/>
</dbReference>
<comment type="subcellular location">
    <subcellularLocation>
        <location evidence="1 12">Mitochondrion inner membrane</location>
    </subcellularLocation>
</comment>
<evidence type="ECO:0000256" key="4">
    <source>
        <dbReference type="ARBA" id="ARBA00022448"/>
    </source>
</evidence>
<dbReference type="AlphaFoldDB" id="A0A0J9XFG5"/>
<dbReference type="InterPro" id="IPR036228">
    <property type="entry name" value="ATP_synth_F0_dsu_sf_mt"/>
</dbReference>
<dbReference type="Pfam" id="PF05873">
    <property type="entry name" value="Mt_ATP-synt_D"/>
    <property type="match status" value="1"/>
</dbReference>
<evidence type="ECO:0000256" key="11">
    <source>
        <dbReference type="ARBA" id="ARBA00023310"/>
    </source>
</evidence>
<evidence type="ECO:0000256" key="8">
    <source>
        <dbReference type="ARBA" id="ARBA00023065"/>
    </source>
</evidence>